<dbReference type="SUPFAM" id="SSF52540">
    <property type="entry name" value="P-loop containing nucleoside triphosphate hydrolases"/>
    <property type="match status" value="1"/>
</dbReference>
<dbReference type="EMBL" id="AAIBAZ010000001">
    <property type="protein sequence ID" value="ECC2887184.1"/>
    <property type="molecule type" value="Genomic_DNA"/>
</dbReference>
<dbReference type="AlphaFoldDB" id="A0A3U6X5W0"/>
<evidence type="ECO:0000313" key="2">
    <source>
        <dbReference type="EMBL" id="ECC2887184.1"/>
    </source>
</evidence>
<evidence type="ECO:0000256" key="1">
    <source>
        <dbReference type="SAM" id="Coils"/>
    </source>
</evidence>
<organism evidence="2">
    <name type="scientific">Salmonella enterica I</name>
    <dbReference type="NCBI Taxonomy" id="59201"/>
    <lineage>
        <taxon>Bacteria</taxon>
        <taxon>Pseudomonadati</taxon>
        <taxon>Pseudomonadota</taxon>
        <taxon>Gammaproteobacteria</taxon>
        <taxon>Enterobacterales</taxon>
        <taxon>Enterobacteriaceae</taxon>
        <taxon>Salmonella</taxon>
    </lineage>
</organism>
<accession>A0A3U6X5W0</accession>
<feature type="coiled-coil region" evidence="1">
    <location>
        <begin position="317"/>
        <end position="365"/>
    </location>
</feature>
<sequence length="680" mass="78140">MEIKQIKVLIDVKHHATRFGFCYGFSSGLNIITGQNSSGKSTIVSCIYYCLGMEQLLGGNRSLVLDKSLFEEFEYDNNTLQVTNSYAELIIKNETREATLKRYIKSFNNESCNKIIVIENGSTSSYYLHSGGDHDRPEGFYNWLTLFLGITLPTVHEDALDQGKSLYLQNVFPCALIEQTKGWSDFFAQMPNFGIKDAKQKLVEFLLQLESLDNEIRKDILLQREKNIKDEWGMRYTKISERATSQGFSLRGIYPDLIKNDLKGVSLSSLSVISEEKRDWIDLKDYISNLVGERSDILKKIKNEENSNTPDNIKNSQLKLQSEITLLNRQLRAINNEKIKEQRKIDGYLEEIKKIDIEIERLDSAIKLDRFMPDAEDLILCPVCDHELDVESRLKIDSSKVSLKDSISFLKSQRNLYDIYIRKYKELDSNFNDVSSFLSKEIFLKKEEIKNLRKDISSSQDKNIRTLIFNEITIGQKINECNRLLDDFSRIKKELKDILVELSEIKDEKSSLKVSDERDNVKISDYIGGFKRLLSKEYFFYTSNDINHITIQNKPPSRLLPVVIIRGNVQPIRLSSSASDFIRAQWAFYLTLLESSKNHPGFLVMDEPGQHAMNVESMSALLKYASLTKKQIIMCISKDTRHKTDTANLSKVLGNLGGKYKYTLIDIDPDGKKCVRASSE</sequence>
<proteinExistence type="predicted"/>
<reference evidence="2" key="1">
    <citation type="submission" date="2018-07" db="EMBL/GenBank/DDBJ databases">
        <authorList>
            <consortium name="GenomeTrakr network: Whole genome sequencing for foodborne pathogen traceback"/>
        </authorList>
    </citation>
    <scope>NUCLEOTIDE SEQUENCE</scope>
    <source>
        <strain evidence="2">WAPHL_SAL-A00449</strain>
    </source>
</reference>
<dbReference type="RefSeq" id="WP_023137315.1">
    <property type="nucleotide sequence ID" value="NZ_JAQQSD010000008.1"/>
</dbReference>
<evidence type="ECO:0008006" key="3">
    <source>
        <dbReference type="Google" id="ProtNLM"/>
    </source>
</evidence>
<protein>
    <recommendedName>
        <fullName evidence="3">Rad50/SbcC-type AAA domain-containing protein</fullName>
    </recommendedName>
</protein>
<dbReference type="Gene3D" id="3.40.50.300">
    <property type="entry name" value="P-loop containing nucleotide triphosphate hydrolases"/>
    <property type="match status" value="1"/>
</dbReference>
<keyword evidence="1" id="KW-0175">Coiled coil</keyword>
<name>A0A3U6X5W0_SALET</name>
<gene>
    <name evidence="2" type="ORF">JR37_05345</name>
</gene>
<dbReference type="InterPro" id="IPR027417">
    <property type="entry name" value="P-loop_NTPase"/>
</dbReference>
<comment type="caution">
    <text evidence="2">The sequence shown here is derived from an EMBL/GenBank/DDBJ whole genome shotgun (WGS) entry which is preliminary data.</text>
</comment>